<evidence type="ECO:0000256" key="2">
    <source>
        <dbReference type="ARBA" id="ARBA00022748"/>
    </source>
</evidence>
<keyword evidence="4" id="KW-0676">Redox-active center</keyword>
<evidence type="ECO:0000313" key="6">
    <source>
        <dbReference type="EMBL" id="MBE9661150.1"/>
    </source>
</evidence>
<name>A0A929KVD8_9SPHI</name>
<evidence type="ECO:0000313" key="7">
    <source>
        <dbReference type="Proteomes" id="UP000622475"/>
    </source>
</evidence>
<comment type="caution">
    <text evidence="6">The sequence shown here is derived from an EMBL/GenBank/DDBJ whole genome shotgun (WGS) entry which is preliminary data.</text>
</comment>
<dbReference type="PROSITE" id="PS51352">
    <property type="entry name" value="THIOREDOXIN_2"/>
    <property type="match status" value="1"/>
</dbReference>
<organism evidence="6 7">
    <name type="scientific">Mucilaginibacter myungsuensis</name>
    <dbReference type="NCBI Taxonomy" id="649104"/>
    <lineage>
        <taxon>Bacteria</taxon>
        <taxon>Pseudomonadati</taxon>
        <taxon>Bacteroidota</taxon>
        <taxon>Sphingobacteriia</taxon>
        <taxon>Sphingobacteriales</taxon>
        <taxon>Sphingobacteriaceae</taxon>
        <taxon>Mucilaginibacter</taxon>
    </lineage>
</organism>
<gene>
    <name evidence="6" type="ORF">IRJ16_04585</name>
</gene>
<dbReference type="AlphaFoldDB" id="A0A929KVD8"/>
<dbReference type="InterPro" id="IPR036249">
    <property type="entry name" value="Thioredoxin-like_sf"/>
</dbReference>
<keyword evidence="3" id="KW-1015">Disulfide bond</keyword>
<dbReference type="InterPro" id="IPR050553">
    <property type="entry name" value="Thioredoxin_ResA/DsbE_sf"/>
</dbReference>
<keyword evidence="7" id="KW-1185">Reference proteome</keyword>
<dbReference type="Pfam" id="PF08534">
    <property type="entry name" value="Redoxin"/>
    <property type="match status" value="1"/>
</dbReference>
<proteinExistence type="predicted"/>
<evidence type="ECO:0000256" key="4">
    <source>
        <dbReference type="ARBA" id="ARBA00023284"/>
    </source>
</evidence>
<keyword evidence="2" id="KW-0201">Cytochrome c-type biogenesis</keyword>
<feature type="domain" description="Thioredoxin" evidence="5">
    <location>
        <begin position="351"/>
        <end position="509"/>
    </location>
</feature>
<dbReference type="GO" id="GO:0017004">
    <property type="term" value="P:cytochrome complex assembly"/>
    <property type="evidence" value="ECO:0007669"/>
    <property type="project" value="UniProtKB-KW"/>
</dbReference>
<dbReference type="PANTHER" id="PTHR42852">
    <property type="entry name" value="THIOL:DISULFIDE INTERCHANGE PROTEIN DSBE"/>
    <property type="match status" value="1"/>
</dbReference>
<dbReference type="Gene3D" id="3.40.30.10">
    <property type="entry name" value="Glutaredoxin"/>
    <property type="match status" value="1"/>
</dbReference>
<dbReference type="CDD" id="cd02966">
    <property type="entry name" value="TlpA_like_family"/>
    <property type="match status" value="1"/>
</dbReference>
<dbReference type="RefSeq" id="WP_194110354.1">
    <property type="nucleotide sequence ID" value="NZ_JADFFL010000002.1"/>
</dbReference>
<accession>A0A929KVD8</accession>
<dbReference type="Proteomes" id="UP000622475">
    <property type="component" value="Unassembled WGS sequence"/>
</dbReference>
<dbReference type="InterPro" id="IPR013766">
    <property type="entry name" value="Thioredoxin_domain"/>
</dbReference>
<protein>
    <submittedName>
        <fullName evidence="6">TlpA family protein disulfide reductase</fullName>
    </submittedName>
</protein>
<dbReference type="GO" id="GO:0030313">
    <property type="term" value="C:cell envelope"/>
    <property type="evidence" value="ECO:0007669"/>
    <property type="project" value="UniProtKB-SubCell"/>
</dbReference>
<dbReference type="GO" id="GO:0016491">
    <property type="term" value="F:oxidoreductase activity"/>
    <property type="evidence" value="ECO:0007669"/>
    <property type="project" value="InterPro"/>
</dbReference>
<comment type="subcellular location">
    <subcellularLocation>
        <location evidence="1">Cell envelope</location>
    </subcellularLocation>
</comment>
<sequence>MKNIYLTLILAIGALGTSAQQLVLKGHVKVLPINDSIEVNTSYDGYHWKKGSIYLKANAAGNFSKILPYKQARFVQLIYGKSTQYMLLTPGRDVQVSIAVDAGSAQFNFTGKGKPENDLLKKLKLEEEANLPFVKELKSKYSYANWSIDSVISIKLPLIKRSLDSIGLLVKKAGLPIAIQGAINTQLKYQYASGLANSLANKLNTRTNRADFNLKYIDAVLTNFTVPQKQELEISAAANYYLDAYMKLKLWKGMYQYRTDKDTIHAAAIFKKDMGVVYADLANDPDRTNEVYLFGTRLKTIVPAYAWEKHLTNLLYRFCMQGQLQTATKMMRFIKNNCEDKQYILVSEKMFAPLKQQRDQYANNLNIKIRADYRTTSTVKDMVAPYKGKVVFVDMWGTWCPYCISDMEFEPALKERLKDKEVVFLYIARDEDEDDEKWRDFIFINNLTGEHIRRNSDQISSVWNEFGIPDNEQAYPRYLIFDKDGKLVEKNAKRPTDKAGLAVQIEKYL</sequence>
<evidence type="ECO:0000259" key="5">
    <source>
        <dbReference type="PROSITE" id="PS51352"/>
    </source>
</evidence>
<dbReference type="SUPFAM" id="SSF52833">
    <property type="entry name" value="Thioredoxin-like"/>
    <property type="match status" value="1"/>
</dbReference>
<reference evidence="6" key="1">
    <citation type="submission" date="2020-10" db="EMBL/GenBank/DDBJ databases">
        <title>Mucilaginibacter mali sp. nov., isolated from rhizosphere soil of apple orchard.</title>
        <authorList>
            <person name="Lee J.-S."/>
            <person name="Kim H.S."/>
            <person name="Kim J.-S."/>
        </authorList>
    </citation>
    <scope>NUCLEOTIDE SEQUENCE</scope>
    <source>
        <strain evidence="6">KCTC 22746</strain>
    </source>
</reference>
<evidence type="ECO:0000256" key="1">
    <source>
        <dbReference type="ARBA" id="ARBA00004196"/>
    </source>
</evidence>
<dbReference type="InterPro" id="IPR013740">
    <property type="entry name" value="Redoxin"/>
</dbReference>
<evidence type="ECO:0000256" key="3">
    <source>
        <dbReference type="ARBA" id="ARBA00023157"/>
    </source>
</evidence>
<dbReference type="PANTHER" id="PTHR42852:SF6">
    <property type="entry name" value="THIOL:DISULFIDE INTERCHANGE PROTEIN DSBE"/>
    <property type="match status" value="1"/>
</dbReference>
<dbReference type="EMBL" id="JADFFL010000002">
    <property type="protein sequence ID" value="MBE9661150.1"/>
    <property type="molecule type" value="Genomic_DNA"/>
</dbReference>